<dbReference type="Proteomes" id="UP000050996">
    <property type="component" value="Unassembled WGS sequence"/>
</dbReference>
<organism evidence="2 3">
    <name type="scientific">Cytobacillus solani</name>
    <dbReference type="NCBI Taxonomy" id="1637975"/>
    <lineage>
        <taxon>Bacteria</taxon>
        <taxon>Bacillati</taxon>
        <taxon>Bacillota</taxon>
        <taxon>Bacilli</taxon>
        <taxon>Bacillales</taxon>
        <taxon>Bacillaceae</taxon>
        <taxon>Cytobacillus</taxon>
    </lineage>
</organism>
<dbReference type="PIRSF" id="PIRSF012526">
    <property type="entry name" value="CYTH_UCP012526"/>
    <property type="match status" value="1"/>
</dbReference>
<feature type="domain" description="CYTH" evidence="1">
    <location>
        <begin position="4"/>
        <end position="192"/>
    </location>
</feature>
<dbReference type="RefSeq" id="WP_056683558.1">
    <property type="nucleotide sequence ID" value="NZ_CP085712.1"/>
</dbReference>
<dbReference type="InterPro" id="IPR023577">
    <property type="entry name" value="CYTH_domain"/>
</dbReference>
<dbReference type="Gene3D" id="2.40.320.10">
    <property type="entry name" value="Hypothetical Protein Pfu-838710-001"/>
    <property type="match status" value="1"/>
</dbReference>
<evidence type="ECO:0000313" key="3">
    <source>
        <dbReference type="Proteomes" id="UP000050996"/>
    </source>
</evidence>
<dbReference type="EMBL" id="LJIX01000006">
    <property type="protein sequence ID" value="KQL18690.1"/>
    <property type="molecule type" value="Genomic_DNA"/>
</dbReference>
<protein>
    <recommendedName>
        <fullName evidence="1">CYTH domain-containing protein</fullName>
    </recommendedName>
</protein>
<dbReference type="AlphaFoldDB" id="A0A0Q3VGD6"/>
<sequence>MSQNIEIEFKNLLTKQEFERLVNHFRLNDTDFFTQENHYFDTPDFALKEQASALRIRKKEEKYELTLKQPYQDALLETNESIEPLAAEKIFETGKIMNETIIKLIKEMNVDPDRIQYFGSLTTKRAEVEYENGLVVIDNSFYLNIEDFELEYEVSNRKDGQKKFSALLEQLKIPVRKTENKIKRFYNIKYMQYND</sequence>
<dbReference type="CDD" id="cd07762">
    <property type="entry name" value="CYTH-like_Pase_1"/>
    <property type="match status" value="1"/>
</dbReference>
<comment type="caution">
    <text evidence="2">The sequence shown here is derived from an EMBL/GenBank/DDBJ whole genome shotgun (WGS) entry which is preliminary data.</text>
</comment>
<proteinExistence type="predicted"/>
<dbReference type="SMART" id="SM01118">
    <property type="entry name" value="CYTH"/>
    <property type="match status" value="1"/>
</dbReference>
<evidence type="ECO:0000313" key="2">
    <source>
        <dbReference type="EMBL" id="KQL18690.1"/>
    </source>
</evidence>
<dbReference type="InterPro" id="IPR009195">
    <property type="entry name" value="Uncharacterised_YjbK"/>
</dbReference>
<dbReference type="PATRIC" id="fig|1637975.4.peg.1550"/>
<dbReference type="STRING" id="1637975.AN957_08965"/>
<keyword evidence="3" id="KW-1185">Reference proteome</keyword>
<evidence type="ECO:0000259" key="1">
    <source>
        <dbReference type="PROSITE" id="PS51707"/>
    </source>
</evidence>
<name>A0A0Q3VGD6_9BACI</name>
<gene>
    <name evidence="2" type="ORF">AN957_08965</name>
</gene>
<dbReference type="PROSITE" id="PS51707">
    <property type="entry name" value="CYTH"/>
    <property type="match status" value="1"/>
</dbReference>
<reference evidence="2 3" key="1">
    <citation type="submission" date="2015-09" db="EMBL/GenBank/DDBJ databases">
        <title>Genome sequencing project for genomic taxonomy and phylogenomics of Bacillus-like bacteria.</title>
        <authorList>
            <person name="Liu B."/>
            <person name="Wang J."/>
            <person name="Zhu Y."/>
            <person name="Liu G."/>
            <person name="Chen Q."/>
            <person name="Chen Z."/>
            <person name="Lan J."/>
            <person name="Che J."/>
            <person name="Ge C."/>
            <person name="Shi H."/>
            <person name="Pan Z."/>
            <person name="Liu X."/>
        </authorList>
    </citation>
    <scope>NUCLEOTIDE SEQUENCE [LARGE SCALE GENOMIC DNA]</scope>
    <source>
        <strain evidence="2 3">FJAT-18043</strain>
    </source>
</reference>
<accession>A0A0Q3VGD6</accession>
<dbReference type="InterPro" id="IPR033469">
    <property type="entry name" value="CYTH-like_dom_sf"/>
</dbReference>
<dbReference type="SUPFAM" id="SSF55154">
    <property type="entry name" value="CYTH-like phosphatases"/>
    <property type="match status" value="1"/>
</dbReference>
<dbReference type="Pfam" id="PF01928">
    <property type="entry name" value="CYTH"/>
    <property type="match status" value="1"/>
</dbReference>